<organism evidence="1 2">
    <name type="scientific">Triticum urartu</name>
    <name type="common">Red wild einkorn</name>
    <name type="synonym">Crithodium urartu</name>
    <dbReference type="NCBI Taxonomy" id="4572"/>
    <lineage>
        <taxon>Eukaryota</taxon>
        <taxon>Viridiplantae</taxon>
        <taxon>Streptophyta</taxon>
        <taxon>Embryophyta</taxon>
        <taxon>Tracheophyta</taxon>
        <taxon>Spermatophyta</taxon>
        <taxon>Magnoliopsida</taxon>
        <taxon>Liliopsida</taxon>
        <taxon>Poales</taxon>
        <taxon>Poaceae</taxon>
        <taxon>BOP clade</taxon>
        <taxon>Pooideae</taxon>
        <taxon>Triticodae</taxon>
        <taxon>Triticeae</taxon>
        <taxon>Triticinae</taxon>
        <taxon>Triticum</taxon>
    </lineage>
</organism>
<dbReference type="AlphaFoldDB" id="A0A8R7RCC5"/>
<accession>A0A8R7RCC5</accession>
<protein>
    <submittedName>
        <fullName evidence="1">Uncharacterized protein</fullName>
    </submittedName>
</protein>
<dbReference type="EnsemblPlants" id="TuG1812S0002933200.01.T01">
    <property type="protein sequence ID" value="TuG1812S0002933200.01.T01"/>
    <property type="gene ID" value="TuG1812S0002933200.01"/>
</dbReference>
<reference evidence="2" key="1">
    <citation type="journal article" date="2013" name="Nature">
        <title>Draft genome of the wheat A-genome progenitor Triticum urartu.</title>
        <authorList>
            <person name="Ling H.Q."/>
            <person name="Zhao S."/>
            <person name="Liu D."/>
            <person name="Wang J."/>
            <person name="Sun H."/>
            <person name="Zhang C."/>
            <person name="Fan H."/>
            <person name="Li D."/>
            <person name="Dong L."/>
            <person name="Tao Y."/>
            <person name="Gao C."/>
            <person name="Wu H."/>
            <person name="Li Y."/>
            <person name="Cui Y."/>
            <person name="Guo X."/>
            <person name="Zheng S."/>
            <person name="Wang B."/>
            <person name="Yu K."/>
            <person name="Liang Q."/>
            <person name="Yang W."/>
            <person name="Lou X."/>
            <person name="Chen J."/>
            <person name="Feng M."/>
            <person name="Jian J."/>
            <person name="Zhang X."/>
            <person name="Luo G."/>
            <person name="Jiang Y."/>
            <person name="Liu J."/>
            <person name="Wang Z."/>
            <person name="Sha Y."/>
            <person name="Zhang B."/>
            <person name="Wu H."/>
            <person name="Tang D."/>
            <person name="Shen Q."/>
            <person name="Xue P."/>
            <person name="Zou S."/>
            <person name="Wang X."/>
            <person name="Liu X."/>
            <person name="Wang F."/>
            <person name="Yang Y."/>
            <person name="An X."/>
            <person name="Dong Z."/>
            <person name="Zhang K."/>
            <person name="Zhang X."/>
            <person name="Luo M.C."/>
            <person name="Dvorak J."/>
            <person name="Tong Y."/>
            <person name="Wang J."/>
            <person name="Yang H."/>
            <person name="Li Z."/>
            <person name="Wang D."/>
            <person name="Zhang A."/>
            <person name="Wang J."/>
        </authorList>
    </citation>
    <scope>NUCLEOTIDE SEQUENCE</scope>
    <source>
        <strain evidence="2">cv. G1812</strain>
    </source>
</reference>
<dbReference type="Proteomes" id="UP000015106">
    <property type="component" value="Unassembled WGS sequence"/>
</dbReference>
<proteinExistence type="predicted"/>
<evidence type="ECO:0000313" key="2">
    <source>
        <dbReference type="Proteomes" id="UP000015106"/>
    </source>
</evidence>
<dbReference type="Gramene" id="TuG1812S0002933200.01.T01">
    <property type="protein sequence ID" value="TuG1812S0002933200.01.T01"/>
    <property type="gene ID" value="TuG1812S0002933200.01"/>
</dbReference>
<reference evidence="1" key="2">
    <citation type="submission" date="2022-06" db="UniProtKB">
        <authorList>
            <consortium name="EnsemblPlants"/>
        </authorList>
    </citation>
    <scope>IDENTIFICATION</scope>
</reference>
<name>A0A8R7RCC5_TRIUA</name>
<keyword evidence="2" id="KW-1185">Reference proteome</keyword>
<evidence type="ECO:0000313" key="1">
    <source>
        <dbReference type="EnsemblPlants" id="TuG1812S0002933200.01.T01"/>
    </source>
</evidence>
<sequence>MVEKLDPSVFSNSATSPFGYCLHTHVWCTGIPNHSDVFLFFSASSSMQQCENSSFFQVVRQLGSIFMCNLMRTMSFHCSEQPSATTLVYFPAAPNRHRQLGDRVPLHISLIQPTVPAQDMEKSCAQ</sequence>